<comment type="caution">
    <text evidence="2">The sequence shown here is derived from an EMBL/GenBank/DDBJ whole genome shotgun (WGS) entry which is preliminary data.</text>
</comment>
<dbReference type="InterPro" id="IPR006502">
    <property type="entry name" value="PDDEXK-like"/>
</dbReference>
<dbReference type="NCBIfam" id="TIGR01615">
    <property type="entry name" value="A_thal_3542"/>
    <property type="match status" value="1"/>
</dbReference>
<protein>
    <submittedName>
        <fullName evidence="2">Uncharacterized protein</fullName>
    </submittedName>
</protein>
<name>A0AAE1R7S6_9SOLA</name>
<evidence type="ECO:0000256" key="1">
    <source>
        <dbReference type="SAM" id="MobiDB-lite"/>
    </source>
</evidence>
<evidence type="ECO:0000313" key="2">
    <source>
        <dbReference type="EMBL" id="KAK4347159.1"/>
    </source>
</evidence>
<accession>A0AAE1R7S6</accession>
<feature type="region of interest" description="Disordered" evidence="1">
    <location>
        <begin position="42"/>
        <end position="69"/>
    </location>
</feature>
<keyword evidence="3" id="KW-1185">Reference proteome</keyword>
<evidence type="ECO:0000313" key="3">
    <source>
        <dbReference type="Proteomes" id="UP001291623"/>
    </source>
</evidence>
<proteinExistence type="predicted"/>
<dbReference type="Pfam" id="PF04720">
    <property type="entry name" value="PDDEXK_6"/>
    <property type="match status" value="1"/>
</dbReference>
<dbReference type="PANTHER" id="PTHR31579">
    <property type="entry name" value="OS03G0796600 PROTEIN"/>
    <property type="match status" value="1"/>
</dbReference>
<dbReference type="AlphaFoldDB" id="A0AAE1R7S6"/>
<gene>
    <name evidence="2" type="ORF">RND71_033498</name>
</gene>
<sequence length="305" mass="34539">MVGIMAGRPLSHWILTWDNRESEISGEPALNNSDTVFSFLDEEGQSSSPESVNEDVYVKKGNQDEDEENEKIEDNQFWEMQHQLLQAVLCRTTPLESHIRSISKETVKETKQSENGCPCRKMVNDGCRNCLMKEVCSGLQNAGFNSAICKSKWRSSSDIPSGEHTFIDVVDNSSLKKGEVRVIIELNFRAGFEMAKASEEYNRLVKCLPEVFVGKIERLLSLIKILCNAAKKCMKEKKIHIAPWRKQRYMQAKWLKTAERTAANNKPPVSNAAEYTSPLPRRPRGSMLTLDLVEFLPKLHCTAVA</sequence>
<dbReference type="EMBL" id="JAVYJV010000018">
    <property type="protein sequence ID" value="KAK4347159.1"/>
    <property type="molecule type" value="Genomic_DNA"/>
</dbReference>
<dbReference type="Proteomes" id="UP001291623">
    <property type="component" value="Unassembled WGS sequence"/>
</dbReference>
<dbReference type="PANTHER" id="PTHR31579:SF79">
    <property type="entry name" value="DUF506 DOMAIN-CONTAINING PROTEIN"/>
    <property type="match status" value="1"/>
</dbReference>
<reference evidence="2" key="1">
    <citation type="submission" date="2023-12" db="EMBL/GenBank/DDBJ databases">
        <title>Genome assembly of Anisodus tanguticus.</title>
        <authorList>
            <person name="Wang Y.-J."/>
        </authorList>
    </citation>
    <scope>NUCLEOTIDE SEQUENCE</scope>
    <source>
        <strain evidence="2">KB-2021</strain>
        <tissue evidence="2">Leaf</tissue>
    </source>
</reference>
<organism evidence="2 3">
    <name type="scientific">Anisodus tanguticus</name>
    <dbReference type="NCBI Taxonomy" id="243964"/>
    <lineage>
        <taxon>Eukaryota</taxon>
        <taxon>Viridiplantae</taxon>
        <taxon>Streptophyta</taxon>
        <taxon>Embryophyta</taxon>
        <taxon>Tracheophyta</taxon>
        <taxon>Spermatophyta</taxon>
        <taxon>Magnoliopsida</taxon>
        <taxon>eudicotyledons</taxon>
        <taxon>Gunneridae</taxon>
        <taxon>Pentapetalae</taxon>
        <taxon>asterids</taxon>
        <taxon>lamiids</taxon>
        <taxon>Solanales</taxon>
        <taxon>Solanaceae</taxon>
        <taxon>Solanoideae</taxon>
        <taxon>Hyoscyameae</taxon>
        <taxon>Anisodus</taxon>
    </lineage>
</organism>